<keyword evidence="7" id="KW-1185">Reference proteome</keyword>
<proteinExistence type="predicted"/>
<dbReference type="Proteomes" id="UP000198253">
    <property type="component" value="Chromosome I"/>
</dbReference>
<feature type="compositionally biased region" description="Polar residues" evidence="4">
    <location>
        <begin position="356"/>
        <end position="370"/>
    </location>
</feature>
<sequence>MDVVSTADVSPGDRFAFWREVSAKLWVPYDLARERQAEAGFEARVGISEFGPVQATLMTTMAHSVRRTPRLIRQADPEVFKVSCMVNGSGTLTQDGRRAEFGAGDLVLYDTSRPYVAKLRPDDSTSRMLLLRFPRALLPFPARELRELSAVRIPGTHGIGALSSRFLLQLADQMDSLTPADTARLATLTLDVLITALADALDAQKVVPADTRRQALTARIHAFIRDHLGDPDLTPSVIAAAHHISVRYLHKLFQQEEHTVAGWIREQRLDRCRRDLAEPRLAGRTINAIAARWGFTSPAHFSQAFRARYGQSPTEFRQQLPTVHLSGRPGSSGRVTDFGGGEGEPGEHGSGGGPSRSANLPSWRTPNWMS</sequence>
<evidence type="ECO:0000256" key="1">
    <source>
        <dbReference type="ARBA" id="ARBA00023015"/>
    </source>
</evidence>
<dbReference type="Pfam" id="PF14525">
    <property type="entry name" value="AraC_binding_2"/>
    <property type="match status" value="1"/>
</dbReference>
<dbReference type="OrthoDB" id="9799345at2"/>
<gene>
    <name evidence="6" type="ORF">GA0070618_0719</name>
</gene>
<dbReference type="InParanoid" id="A0A1C4UWW5"/>
<dbReference type="InterPro" id="IPR020449">
    <property type="entry name" value="Tscrpt_reg_AraC-type_HTH"/>
</dbReference>
<protein>
    <submittedName>
        <fullName evidence="6">Transcriptional regulator, AraC family</fullName>
    </submittedName>
</protein>
<dbReference type="SMART" id="SM00342">
    <property type="entry name" value="HTH_ARAC"/>
    <property type="match status" value="1"/>
</dbReference>
<feature type="compositionally biased region" description="Gly residues" evidence="4">
    <location>
        <begin position="338"/>
        <end position="354"/>
    </location>
</feature>
<feature type="domain" description="HTH araC/xylS-type" evidence="5">
    <location>
        <begin position="218"/>
        <end position="319"/>
    </location>
</feature>
<dbReference type="InterPro" id="IPR035418">
    <property type="entry name" value="AraC-bd_2"/>
</dbReference>
<feature type="region of interest" description="Disordered" evidence="4">
    <location>
        <begin position="321"/>
        <end position="370"/>
    </location>
</feature>
<dbReference type="EMBL" id="LT607413">
    <property type="protein sequence ID" value="SCE76178.1"/>
    <property type="molecule type" value="Genomic_DNA"/>
</dbReference>
<keyword evidence="2" id="KW-0238">DNA-binding</keyword>
<dbReference type="AlphaFoldDB" id="A0A1C4UWW5"/>
<evidence type="ECO:0000256" key="4">
    <source>
        <dbReference type="SAM" id="MobiDB-lite"/>
    </source>
</evidence>
<evidence type="ECO:0000256" key="2">
    <source>
        <dbReference type="ARBA" id="ARBA00023125"/>
    </source>
</evidence>
<evidence type="ECO:0000313" key="6">
    <source>
        <dbReference type="EMBL" id="SCE76178.1"/>
    </source>
</evidence>
<dbReference type="InterPro" id="IPR009057">
    <property type="entry name" value="Homeodomain-like_sf"/>
</dbReference>
<keyword evidence="1" id="KW-0805">Transcription regulation</keyword>
<reference evidence="7" key="1">
    <citation type="submission" date="2016-06" db="EMBL/GenBank/DDBJ databases">
        <authorList>
            <person name="Varghese N."/>
            <person name="Submissions Spin"/>
        </authorList>
    </citation>
    <scope>NUCLEOTIDE SEQUENCE [LARGE SCALE GENOMIC DNA]</scope>
    <source>
        <strain evidence="7">DSM 43816</strain>
    </source>
</reference>
<dbReference type="GO" id="GO:0043565">
    <property type="term" value="F:sequence-specific DNA binding"/>
    <property type="evidence" value="ECO:0007669"/>
    <property type="project" value="InterPro"/>
</dbReference>
<accession>A0A1C4UWW5</accession>
<organism evidence="6 7">
    <name type="scientific">Micromonospora echinospora</name>
    <name type="common">Micromonospora purpurea</name>
    <dbReference type="NCBI Taxonomy" id="1877"/>
    <lineage>
        <taxon>Bacteria</taxon>
        <taxon>Bacillati</taxon>
        <taxon>Actinomycetota</taxon>
        <taxon>Actinomycetes</taxon>
        <taxon>Micromonosporales</taxon>
        <taxon>Micromonosporaceae</taxon>
        <taxon>Micromonospora</taxon>
    </lineage>
</organism>
<keyword evidence="3" id="KW-0804">Transcription</keyword>
<dbReference type="InterPro" id="IPR050204">
    <property type="entry name" value="AraC_XylS_family_regulators"/>
</dbReference>
<dbReference type="SUPFAM" id="SSF46689">
    <property type="entry name" value="Homeodomain-like"/>
    <property type="match status" value="1"/>
</dbReference>
<dbReference type="Gene3D" id="1.10.10.60">
    <property type="entry name" value="Homeodomain-like"/>
    <property type="match status" value="1"/>
</dbReference>
<evidence type="ECO:0000256" key="3">
    <source>
        <dbReference type="ARBA" id="ARBA00023163"/>
    </source>
</evidence>
<dbReference type="InterPro" id="IPR018060">
    <property type="entry name" value="HTH_AraC"/>
</dbReference>
<dbReference type="PANTHER" id="PTHR46796">
    <property type="entry name" value="HTH-TYPE TRANSCRIPTIONAL ACTIVATOR RHAS-RELATED"/>
    <property type="match status" value="1"/>
</dbReference>
<evidence type="ECO:0000313" key="7">
    <source>
        <dbReference type="Proteomes" id="UP000198253"/>
    </source>
</evidence>
<evidence type="ECO:0000259" key="5">
    <source>
        <dbReference type="PROSITE" id="PS01124"/>
    </source>
</evidence>
<dbReference type="PRINTS" id="PR00032">
    <property type="entry name" value="HTHARAC"/>
</dbReference>
<dbReference type="PROSITE" id="PS01124">
    <property type="entry name" value="HTH_ARAC_FAMILY_2"/>
    <property type="match status" value="1"/>
</dbReference>
<dbReference type="PANTHER" id="PTHR46796:SF6">
    <property type="entry name" value="ARAC SUBFAMILY"/>
    <property type="match status" value="1"/>
</dbReference>
<dbReference type="RefSeq" id="WP_088980351.1">
    <property type="nucleotide sequence ID" value="NZ_LT607413.1"/>
</dbReference>
<dbReference type="GO" id="GO:0003700">
    <property type="term" value="F:DNA-binding transcription factor activity"/>
    <property type="evidence" value="ECO:0007669"/>
    <property type="project" value="InterPro"/>
</dbReference>
<name>A0A1C4UWW5_MICEC</name>
<dbReference type="Pfam" id="PF12833">
    <property type="entry name" value="HTH_18"/>
    <property type="match status" value="1"/>
</dbReference>